<dbReference type="InterPro" id="IPR001357">
    <property type="entry name" value="BRCT_dom"/>
</dbReference>
<feature type="compositionally biased region" description="Acidic residues" evidence="1">
    <location>
        <begin position="602"/>
        <end position="611"/>
    </location>
</feature>
<dbReference type="Pfam" id="PF12738">
    <property type="entry name" value="PTCB-BRCT"/>
    <property type="match status" value="1"/>
</dbReference>
<feature type="domain" description="BRCT" evidence="2">
    <location>
        <begin position="6"/>
        <end position="104"/>
    </location>
</feature>
<dbReference type="InterPro" id="IPR053036">
    <property type="entry name" value="CellCycle_DNARepair_Reg"/>
</dbReference>
<dbReference type="PANTHER" id="PTHR47667:SF1">
    <property type="entry name" value="REGULATOR OF TY1 TRANSPOSITION PROTEIN 107"/>
    <property type="match status" value="1"/>
</dbReference>
<feature type="compositionally biased region" description="Low complexity" evidence="1">
    <location>
        <begin position="490"/>
        <end position="499"/>
    </location>
</feature>
<dbReference type="SMART" id="SM00292">
    <property type="entry name" value="BRCT"/>
    <property type="match status" value="6"/>
</dbReference>
<dbReference type="STRING" id="1441469.A0A225ART3"/>
<dbReference type="OrthoDB" id="342264at2759"/>
<dbReference type="EMBL" id="LFMY01000006">
    <property type="protein sequence ID" value="OKL59988.1"/>
    <property type="molecule type" value="Genomic_DNA"/>
</dbReference>
<dbReference type="CDD" id="cd18436">
    <property type="entry name" value="BRCT_BRC1_like_rpt2"/>
    <property type="match status" value="1"/>
</dbReference>
<comment type="caution">
    <text evidence="3">The sequence shown here is derived from an EMBL/GenBank/DDBJ whole genome shotgun (WGS) entry which is preliminary data.</text>
</comment>
<dbReference type="GO" id="GO:0006302">
    <property type="term" value="P:double-strand break repair"/>
    <property type="evidence" value="ECO:0007669"/>
    <property type="project" value="TreeGrafter"/>
</dbReference>
<dbReference type="GO" id="GO:1990683">
    <property type="term" value="P:DNA double-strand break attachment to nuclear envelope"/>
    <property type="evidence" value="ECO:0007669"/>
    <property type="project" value="TreeGrafter"/>
</dbReference>
<sequence length="861" mass="96317">MSDGRSSVQLLAQCKICVVCSKNIQEDAAMQLDIQIKDHGGDVVIYEDPAPFPPIEQFTHIISSTADFPAYQSACDTLIPVVKPQWLQVSIAKMKLANPRQFSPDPKMFFSDVVVTCGDIPEGDKDAIVGGVMAMGGLYSSRVTSQVTHLVDLSMDSDKAKVVTSKGLGVKIVLPHWFDDCLKLGRRIDERPYTLPNPEILLAGPDVPIRTFGNVDIVGASTPEPTALPTPSRSPAHKRNLSVFEGKHIMLSSDLGIGNHLLASIEDLIRQGNGIVTKDLRKADMFICKHRDGFEYRTASRWNKEVGNLSWLFHLVTHNTWTSPLRRLLHYPTHREGIPGFKGLRISLSNYAGEARAYLENLIQATGAECTKTLKNDNTHLITAHGNSEKCTAAKEWGLYVINHLWLEESYAQWKMLPVSEPRYTHFPKRTNLGEVVGQTKLDKTVLEQNFFPADTGVEETRVMQQKDQNVAANAENNKTDPSLERAKSVSKSSPVPAKTAATMTPHTGKSSRKASLFGDTKTPMVSRFLADGEENVTPSTTSSRKSKETAAARIHDAAPDIALYEKEMKRVGGVIYGGRRKTDPDLVPPANNKKRRSAEPEEKDEAEDEKTDAKRQKKLRAPVTMHMIITGYQRWVGNVKKEDADKRQLRNLGIAITQDAKKCTHLAAPSILRTPKFVNALAYAPVIVNVDYITQCLAKDELLDPADFALVDKITEKKNGFTLTAARERAHRNKNKLLKGYRICCVETIRGGFEAFKSIVEANGGECTLFRGRVSMNDHRHRESSSDTNDSETDHSMKDDVFLISGDEPDHVKLWPRFRQMVFEYDRTPHIVSVNWLLDIAMSQEIRWKDEYEFQTREDA</sequence>
<feature type="domain" description="BRCT" evidence="2">
    <location>
        <begin position="341"/>
        <end position="424"/>
    </location>
</feature>
<feature type="domain" description="BRCT" evidence="2">
    <location>
        <begin position="647"/>
        <end position="711"/>
    </location>
</feature>
<dbReference type="GO" id="GO:0005634">
    <property type="term" value="C:nucleus"/>
    <property type="evidence" value="ECO:0007669"/>
    <property type="project" value="TreeGrafter"/>
</dbReference>
<name>A0A225ART3_TALAT</name>
<evidence type="ECO:0000313" key="3">
    <source>
        <dbReference type="EMBL" id="OKL59988.1"/>
    </source>
</evidence>
<dbReference type="InterPro" id="IPR036420">
    <property type="entry name" value="BRCT_dom_sf"/>
</dbReference>
<dbReference type="SUPFAM" id="SSF52113">
    <property type="entry name" value="BRCT domain"/>
    <property type="match status" value="6"/>
</dbReference>
<evidence type="ECO:0000256" key="1">
    <source>
        <dbReference type="SAM" id="MobiDB-lite"/>
    </source>
</evidence>
<dbReference type="Pfam" id="PF16770">
    <property type="entry name" value="RTT107_BRCT_5"/>
    <property type="match status" value="1"/>
</dbReference>
<feature type="region of interest" description="Disordered" evidence="1">
    <location>
        <begin position="576"/>
        <end position="619"/>
    </location>
</feature>
<feature type="region of interest" description="Disordered" evidence="1">
    <location>
        <begin position="472"/>
        <end position="553"/>
    </location>
</feature>
<accession>A0A225ART3</accession>
<reference evidence="3 4" key="1">
    <citation type="submission" date="2015-06" db="EMBL/GenBank/DDBJ databases">
        <title>Talaromyces atroroseus IBT 11181 draft genome.</title>
        <authorList>
            <person name="Rasmussen K.B."/>
            <person name="Rasmussen S."/>
            <person name="Petersen B."/>
            <person name="Sicheritz-Ponten T."/>
            <person name="Mortensen U.H."/>
            <person name="Thrane U."/>
        </authorList>
    </citation>
    <scope>NUCLEOTIDE SEQUENCE [LARGE SCALE GENOMIC DNA]</scope>
    <source>
        <strain evidence="3 4">IBT 11181</strain>
    </source>
</reference>
<gene>
    <name evidence="3" type="ORF">UA08_04627</name>
</gene>
<dbReference type="PANTHER" id="PTHR47667">
    <property type="entry name" value="REGULATOR OF TY1 TRANSPOSITION PROTEIN 107"/>
    <property type="match status" value="1"/>
</dbReference>
<dbReference type="RefSeq" id="XP_020120109.1">
    <property type="nucleotide sequence ID" value="XM_020266918.1"/>
</dbReference>
<dbReference type="FunFam" id="3.40.50.10190:FF:000048">
    <property type="entry name" value="DNA repair protein Rtt107"/>
    <property type="match status" value="1"/>
</dbReference>
<dbReference type="AlphaFoldDB" id="A0A225ART3"/>
<protein>
    <recommendedName>
        <fullName evidence="2">BRCT domain-containing protein</fullName>
    </recommendedName>
</protein>
<dbReference type="Pfam" id="PF00533">
    <property type="entry name" value="BRCT"/>
    <property type="match status" value="1"/>
</dbReference>
<evidence type="ECO:0000259" key="2">
    <source>
        <dbReference type="PROSITE" id="PS50172"/>
    </source>
</evidence>
<dbReference type="CDD" id="cd17743">
    <property type="entry name" value="BRCT_BRC1_like_rpt5"/>
    <property type="match status" value="1"/>
</dbReference>
<dbReference type="CDD" id="cd18437">
    <property type="entry name" value="BRCT_BRC1_like_rpt3"/>
    <property type="match status" value="1"/>
</dbReference>
<dbReference type="GeneID" id="31004382"/>
<proteinExistence type="predicted"/>
<dbReference type="Gene3D" id="3.40.50.10190">
    <property type="entry name" value="BRCT domain"/>
    <property type="match status" value="5"/>
</dbReference>
<evidence type="ECO:0000313" key="4">
    <source>
        <dbReference type="Proteomes" id="UP000214365"/>
    </source>
</evidence>
<keyword evidence="4" id="KW-1185">Reference proteome</keyword>
<dbReference type="GO" id="GO:0035361">
    <property type="term" value="C:Cul8-RING ubiquitin ligase complex"/>
    <property type="evidence" value="ECO:0007669"/>
    <property type="project" value="TreeGrafter"/>
</dbReference>
<feature type="domain" description="BRCT" evidence="2">
    <location>
        <begin position="104"/>
        <end position="195"/>
    </location>
</feature>
<feature type="compositionally biased region" description="Basic and acidic residues" evidence="1">
    <location>
        <begin position="478"/>
        <end position="488"/>
    </location>
</feature>
<dbReference type="PROSITE" id="PS50172">
    <property type="entry name" value="BRCT"/>
    <property type="match status" value="4"/>
</dbReference>
<organism evidence="3 4">
    <name type="scientific">Talaromyces atroroseus</name>
    <dbReference type="NCBI Taxonomy" id="1441469"/>
    <lineage>
        <taxon>Eukaryota</taxon>
        <taxon>Fungi</taxon>
        <taxon>Dikarya</taxon>
        <taxon>Ascomycota</taxon>
        <taxon>Pezizomycotina</taxon>
        <taxon>Eurotiomycetes</taxon>
        <taxon>Eurotiomycetidae</taxon>
        <taxon>Eurotiales</taxon>
        <taxon>Trichocomaceae</taxon>
        <taxon>Talaromyces</taxon>
        <taxon>Talaromyces sect. Trachyspermi</taxon>
    </lineage>
</organism>
<dbReference type="Proteomes" id="UP000214365">
    <property type="component" value="Unassembled WGS sequence"/>
</dbReference>
<dbReference type="FunFam" id="3.40.50.10190:FF:000066">
    <property type="entry name" value="BRCT domain protein (Eurofung)"/>
    <property type="match status" value="1"/>
</dbReference>